<dbReference type="STRING" id="1817864.A2Z21_08690"/>
<dbReference type="AlphaFoldDB" id="A0A1F5V1Q4"/>
<accession>A0A1F5V1Q4</accession>
<proteinExistence type="predicted"/>
<evidence type="ECO:0000313" key="2">
    <source>
        <dbReference type="Proteomes" id="UP000179157"/>
    </source>
</evidence>
<protein>
    <submittedName>
        <fullName evidence="1">Prevent-host-death protein</fullName>
    </submittedName>
</protein>
<dbReference type="Proteomes" id="UP000179157">
    <property type="component" value="Unassembled WGS sequence"/>
</dbReference>
<sequence>MITVTIDEIRCDMMGYLQRVKAGETLVILEGDEPVAEIKPVAPKETHLRPYALCTGEFRVPEDFDAPLPDEIIEQFER</sequence>
<reference evidence="1 2" key="1">
    <citation type="journal article" date="2016" name="Nat. Commun.">
        <title>Thousands of microbial genomes shed light on interconnected biogeochemical processes in an aquifer system.</title>
        <authorList>
            <person name="Anantharaman K."/>
            <person name="Brown C.T."/>
            <person name="Hug L.A."/>
            <person name="Sharon I."/>
            <person name="Castelle C.J."/>
            <person name="Probst A.J."/>
            <person name="Thomas B.C."/>
            <person name="Singh A."/>
            <person name="Wilkins M.J."/>
            <person name="Karaoz U."/>
            <person name="Brodie E.L."/>
            <person name="Williams K.H."/>
            <person name="Hubbard S.S."/>
            <person name="Banfield J.F."/>
        </authorList>
    </citation>
    <scope>NUCLEOTIDE SEQUENCE [LARGE SCALE GENOMIC DNA]</scope>
    <source>
        <strain evidence="2">RBG_16_55_9</strain>
    </source>
</reference>
<organism evidence="1 2">
    <name type="scientific">Fraserbacteria sp. (strain RBG_16_55_9)</name>
    <dbReference type="NCBI Taxonomy" id="1817864"/>
    <lineage>
        <taxon>Bacteria</taxon>
        <taxon>Candidatus Fraseribacteriota</taxon>
    </lineage>
</organism>
<gene>
    <name evidence="1" type="ORF">A2Z21_08690</name>
</gene>
<name>A0A1F5V1Q4_FRAXR</name>
<comment type="caution">
    <text evidence="1">The sequence shown here is derived from an EMBL/GenBank/DDBJ whole genome shotgun (WGS) entry which is preliminary data.</text>
</comment>
<evidence type="ECO:0000313" key="1">
    <source>
        <dbReference type="EMBL" id="OGF56851.1"/>
    </source>
</evidence>
<dbReference type="EMBL" id="MFGX01000024">
    <property type="protein sequence ID" value="OGF56851.1"/>
    <property type="molecule type" value="Genomic_DNA"/>
</dbReference>